<gene>
    <name evidence="1" type="ORF">AOXY_G10</name>
</gene>
<keyword evidence="2" id="KW-1185">Reference proteome</keyword>
<reference evidence="1" key="1">
    <citation type="submission" date="2022-02" db="EMBL/GenBank/DDBJ databases">
        <title>Atlantic sturgeon de novo genome assembly.</title>
        <authorList>
            <person name="Stock M."/>
            <person name="Klopp C."/>
            <person name="Guiguen Y."/>
            <person name="Cabau C."/>
            <person name="Parinello H."/>
            <person name="Santidrian Yebra-Pimentel E."/>
            <person name="Kuhl H."/>
            <person name="Dirks R.P."/>
            <person name="Guessner J."/>
            <person name="Wuertz S."/>
            <person name="Du K."/>
            <person name="Schartl M."/>
        </authorList>
    </citation>
    <scope>NUCLEOTIDE SEQUENCE</scope>
    <source>
        <strain evidence="1">STURGEONOMICS-FGT-2020</strain>
        <tissue evidence="1">Whole blood</tissue>
    </source>
</reference>
<proteinExistence type="predicted"/>
<comment type="caution">
    <text evidence="1">The sequence shown here is derived from an EMBL/GenBank/DDBJ whole genome shotgun (WGS) entry which is preliminary data.</text>
</comment>
<dbReference type="Proteomes" id="UP001230051">
    <property type="component" value="Unassembled WGS sequence"/>
</dbReference>
<dbReference type="EMBL" id="JAGXEW010000001">
    <property type="protein sequence ID" value="KAK1175374.1"/>
    <property type="molecule type" value="Genomic_DNA"/>
</dbReference>
<name>A0AAD8GJK1_ACIOX</name>
<dbReference type="AlphaFoldDB" id="A0AAD8GJK1"/>
<accession>A0AAD8GJK1</accession>
<protein>
    <submittedName>
        <fullName evidence="1">Uncharacterized protein</fullName>
    </submittedName>
</protein>
<evidence type="ECO:0000313" key="1">
    <source>
        <dbReference type="EMBL" id="KAK1175374.1"/>
    </source>
</evidence>
<evidence type="ECO:0000313" key="2">
    <source>
        <dbReference type="Proteomes" id="UP001230051"/>
    </source>
</evidence>
<organism evidence="1 2">
    <name type="scientific">Acipenser oxyrinchus oxyrinchus</name>
    <dbReference type="NCBI Taxonomy" id="40147"/>
    <lineage>
        <taxon>Eukaryota</taxon>
        <taxon>Metazoa</taxon>
        <taxon>Chordata</taxon>
        <taxon>Craniata</taxon>
        <taxon>Vertebrata</taxon>
        <taxon>Euteleostomi</taxon>
        <taxon>Actinopterygii</taxon>
        <taxon>Chondrostei</taxon>
        <taxon>Acipenseriformes</taxon>
        <taxon>Acipenseridae</taxon>
        <taxon>Acipenser</taxon>
    </lineage>
</organism>
<sequence>MSLARERIRKHCCSSKVWQCCGLIYYSTDQTWLYSLRTPEHSAPNAFLPTAGPICRHAGRDKPGSLLDAMQ</sequence>